<dbReference type="InterPro" id="IPR013390">
    <property type="entry name" value="T3SS_HpaP"/>
</dbReference>
<feature type="compositionally biased region" description="Basic and acidic residues" evidence="1">
    <location>
        <begin position="135"/>
        <end position="146"/>
    </location>
</feature>
<dbReference type="Pfam" id="PF09483">
    <property type="entry name" value="HpaP"/>
    <property type="match status" value="1"/>
</dbReference>
<evidence type="ECO:0000256" key="1">
    <source>
        <dbReference type="SAM" id="MobiDB-lite"/>
    </source>
</evidence>
<dbReference type="Proteomes" id="UP000494363">
    <property type="component" value="Unassembled WGS sequence"/>
</dbReference>
<feature type="region of interest" description="Disordered" evidence="1">
    <location>
        <begin position="61"/>
        <end position="119"/>
    </location>
</feature>
<organism evidence="2 3">
    <name type="scientific">Paraburkholderia humisilvae</name>
    <dbReference type="NCBI Taxonomy" id="627669"/>
    <lineage>
        <taxon>Bacteria</taxon>
        <taxon>Pseudomonadati</taxon>
        <taxon>Pseudomonadota</taxon>
        <taxon>Betaproteobacteria</taxon>
        <taxon>Burkholderiales</taxon>
        <taxon>Burkholderiaceae</taxon>
        <taxon>Paraburkholderia</taxon>
    </lineage>
</organism>
<gene>
    <name evidence="2" type="ORF">LMG29542_07336</name>
</gene>
<dbReference type="AlphaFoldDB" id="A0A6J5F8U6"/>
<feature type="region of interest" description="Disordered" evidence="1">
    <location>
        <begin position="1"/>
        <end position="29"/>
    </location>
</feature>
<name>A0A6J5F8U6_9BURK</name>
<evidence type="ECO:0000313" key="2">
    <source>
        <dbReference type="EMBL" id="CAB3773596.1"/>
    </source>
</evidence>
<feature type="compositionally biased region" description="Basic and acidic residues" evidence="1">
    <location>
        <begin position="75"/>
        <end position="95"/>
    </location>
</feature>
<protein>
    <submittedName>
        <fullName evidence="2">Uncharacterized protein</fullName>
    </submittedName>
</protein>
<reference evidence="2 3" key="1">
    <citation type="submission" date="2020-04" db="EMBL/GenBank/DDBJ databases">
        <authorList>
            <person name="De Canck E."/>
        </authorList>
    </citation>
    <scope>NUCLEOTIDE SEQUENCE [LARGE SCALE GENOMIC DNA]</scope>
    <source>
        <strain evidence="2 3">LMG 29542</strain>
    </source>
</reference>
<feature type="region of interest" description="Disordered" evidence="1">
    <location>
        <begin position="132"/>
        <end position="249"/>
    </location>
</feature>
<dbReference type="RefSeq" id="WP_175232639.1">
    <property type="nucleotide sequence ID" value="NZ_CADIKH010000080.1"/>
</dbReference>
<keyword evidence="3" id="KW-1185">Reference proteome</keyword>
<proteinExistence type="predicted"/>
<evidence type="ECO:0000313" key="3">
    <source>
        <dbReference type="Proteomes" id="UP000494363"/>
    </source>
</evidence>
<dbReference type="EMBL" id="CADIKH010000080">
    <property type="protein sequence ID" value="CAB3773596.1"/>
    <property type="molecule type" value="Genomic_DNA"/>
</dbReference>
<accession>A0A6J5F8U6</accession>
<sequence length="345" mass="36474">MITPSPFHSPVASPQQDAVDAARAPHPDDVSGALAARFARALATKHAAAHVQTRPHWLPAHDAGAHAAPTPYGNDKTDARHNQEPDPAPPRRDVPEANAARVANHASGAPSNANRQSDTLPALLPDTRARTANARVDEAPHADTRTDIAPGTEPLTPDAALSDASGTGDSPRDTRLAPGGATSAPHVRGMTADGMRRGTLLQEVRDADRSLASRVSRRTPSYAAGHSARPRDGETRSPVAPDARRADAVQPRNPHALLHAFDGQIDEALADQNDTLAGSFEIPLQLDPAVLPDTRATLQISPAGLVVRFESRDPGATSLLCLHANDLAERLTRRTSRPTRVEIAD</sequence>
<feature type="compositionally biased region" description="Polar residues" evidence="1">
    <location>
        <begin position="109"/>
        <end position="119"/>
    </location>
</feature>